<dbReference type="SUPFAM" id="SSF75304">
    <property type="entry name" value="Amidase signature (AS) enzymes"/>
    <property type="match status" value="1"/>
</dbReference>
<sequence>MEDRWNCIMRELQAEPAGKGELSGLACVVKDVYDIAGHRSGAGNPDWLAESAPAQDHAAALRRLLAAGARLIGAAHTDELMFGLNGENAHYGTPVNPGAPGRIPGGSSSGSAVAVASGLADFALGTDTAGSTRVPAAYCGLYGMRPSHGAVPMSGVVPLAPSFDTVGWLARDARTLLQVGGALLGEPDKPQRSLGGFGFHRILIAEDAWALADAAAREALTPMLNLIRDTTLRHETLTVAPEGLPVWMQAFRTIQGYEIWQAHGQWITSSSPRFAPDVAARFAWASTVPADDAQTQRIVAQEVREYMTDLLGDDGLLIVPTAPGAAPPLGLAGEAVEERRMRTMRLGCIAGLPGLPQITLPAAALDGCPLGLSIIAGPHCDMRLLAWAEHFARNAATTIGTG</sequence>
<keyword evidence="2" id="KW-0378">Hydrolase</keyword>
<dbReference type="GO" id="GO:0004040">
    <property type="term" value="F:amidase activity"/>
    <property type="evidence" value="ECO:0007669"/>
    <property type="project" value="UniProtKB-EC"/>
</dbReference>
<dbReference type="NCBIfam" id="NF006169">
    <property type="entry name" value="PRK08310.1"/>
    <property type="match status" value="1"/>
</dbReference>
<dbReference type="InterPro" id="IPR036928">
    <property type="entry name" value="AS_sf"/>
</dbReference>
<reference evidence="2" key="1">
    <citation type="submission" date="2020-09" db="EMBL/GenBank/DDBJ databases">
        <title>A novel bacterium of genus Paenibacillus, isolated from South China Sea.</title>
        <authorList>
            <person name="Huang H."/>
            <person name="Mo K."/>
            <person name="Hu Y."/>
        </authorList>
    </citation>
    <scope>NUCLEOTIDE SEQUENCE</scope>
    <source>
        <strain evidence="2">IB182496</strain>
    </source>
</reference>
<comment type="caution">
    <text evidence="2">The sequence shown here is derived from an EMBL/GenBank/DDBJ whole genome shotgun (WGS) entry which is preliminary data.</text>
</comment>
<dbReference type="PANTHER" id="PTHR46310:SF7">
    <property type="entry name" value="AMIDASE 1"/>
    <property type="match status" value="1"/>
</dbReference>
<organism evidence="2 3">
    <name type="scientific">Paenibacillus sabuli</name>
    <dbReference type="NCBI Taxonomy" id="2772509"/>
    <lineage>
        <taxon>Bacteria</taxon>
        <taxon>Bacillati</taxon>
        <taxon>Bacillota</taxon>
        <taxon>Bacilli</taxon>
        <taxon>Bacillales</taxon>
        <taxon>Paenibacillaceae</taxon>
        <taxon>Paenibacillus</taxon>
    </lineage>
</organism>
<feature type="domain" description="Amidase" evidence="1">
    <location>
        <begin position="18"/>
        <end position="179"/>
    </location>
</feature>
<dbReference type="PANTHER" id="PTHR46310">
    <property type="entry name" value="AMIDASE 1"/>
    <property type="match status" value="1"/>
</dbReference>
<dbReference type="EMBL" id="JACXIZ010000007">
    <property type="protein sequence ID" value="MBD2843983.1"/>
    <property type="molecule type" value="Genomic_DNA"/>
</dbReference>
<evidence type="ECO:0000259" key="1">
    <source>
        <dbReference type="Pfam" id="PF01425"/>
    </source>
</evidence>
<dbReference type="AlphaFoldDB" id="A0A927BR68"/>
<evidence type="ECO:0000313" key="3">
    <source>
        <dbReference type="Proteomes" id="UP000621560"/>
    </source>
</evidence>
<proteinExistence type="predicted"/>
<protein>
    <submittedName>
        <fullName evidence="2">Amidase</fullName>
        <ecNumber evidence="2">3.5.1.4</ecNumber>
    </submittedName>
</protein>
<gene>
    <name evidence="2" type="ORF">IDH44_02160</name>
</gene>
<name>A0A927BR68_9BACL</name>
<evidence type="ECO:0000313" key="2">
    <source>
        <dbReference type="EMBL" id="MBD2843983.1"/>
    </source>
</evidence>
<keyword evidence="3" id="KW-1185">Reference proteome</keyword>
<dbReference type="Pfam" id="PF01425">
    <property type="entry name" value="Amidase"/>
    <property type="match status" value="1"/>
</dbReference>
<dbReference type="RefSeq" id="WP_190914228.1">
    <property type="nucleotide sequence ID" value="NZ_JACXIZ010000007.1"/>
</dbReference>
<dbReference type="Gene3D" id="3.90.1300.10">
    <property type="entry name" value="Amidase signature (AS) domain"/>
    <property type="match status" value="1"/>
</dbReference>
<dbReference type="EC" id="3.5.1.4" evidence="2"/>
<dbReference type="InterPro" id="IPR023631">
    <property type="entry name" value="Amidase_dom"/>
</dbReference>
<dbReference type="Proteomes" id="UP000621560">
    <property type="component" value="Unassembled WGS sequence"/>
</dbReference>
<accession>A0A927BR68</accession>